<dbReference type="OrthoDB" id="9806380at2"/>
<keyword evidence="3" id="KW-1185">Reference proteome</keyword>
<feature type="domain" description="DUF1330" evidence="1">
    <location>
        <begin position="2"/>
        <end position="96"/>
    </location>
</feature>
<dbReference type="Pfam" id="PF07045">
    <property type="entry name" value="DUF1330"/>
    <property type="match status" value="1"/>
</dbReference>
<dbReference type="HOGENOM" id="CLU_145407_0_0_5"/>
<dbReference type="Proteomes" id="UP000032160">
    <property type="component" value="Chromosome I"/>
</dbReference>
<dbReference type="EMBL" id="HG966617">
    <property type="protein sequence ID" value="CDO59622.1"/>
    <property type="molecule type" value="Genomic_DNA"/>
</dbReference>
<dbReference type="Gene3D" id="3.30.70.100">
    <property type="match status" value="1"/>
</dbReference>
<dbReference type="PANTHER" id="PTHR41521:SF4">
    <property type="entry name" value="BLR0684 PROTEIN"/>
    <property type="match status" value="1"/>
</dbReference>
<reference evidence="2 3" key="1">
    <citation type="journal article" date="2014" name="Front. Genet.">
        <title>Genome and metabolic network of "Candidatus Phaeomarinobacter ectocarpi" Ec32, a new candidate genus of Alphaproteobacteria frequently associated with brown algae.</title>
        <authorList>
            <person name="Dittami S.M."/>
            <person name="Barbeyron T."/>
            <person name="Boyen C."/>
            <person name="Cambefort J."/>
            <person name="Collet G."/>
            <person name="Delage L."/>
            <person name="Gobet A."/>
            <person name="Groisillier A."/>
            <person name="Leblanc C."/>
            <person name="Michel G."/>
            <person name="Scornet D."/>
            <person name="Siegel A."/>
            <person name="Tapia J.E."/>
            <person name="Tonon T."/>
        </authorList>
    </citation>
    <scope>NUCLEOTIDE SEQUENCE [LARGE SCALE GENOMIC DNA]</scope>
    <source>
        <strain evidence="2 3">Ec32</strain>
    </source>
</reference>
<name>X5MCW9_9HYPH</name>
<organism evidence="2 3">
    <name type="scientific">Candidatus Phaeomarinibacter ectocarpi</name>
    <dbReference type="NCBI Taxonomy" id="1458461"/>
    <lineage>
        <taxon>Bacteria</taxon>
        <taxon>Pseudomonadati</taxon>
        <taxon>Pseudomonadota</taxon>
        <taxon>Alphaproteobacteria</taxon>
        <taxon>Hyphomicrobiales</taxon>
        <taxon>Parvibaculaceae</taxon>
        <taxon>Candidatus Phaeomarinibacter</taxon>
    </lineage>
</organism>
<dbReference type="STRING" id="1458461.BN1012_Phect1408"/>
<dbReference type="PANTHER" id="PTHR41521">
    <property type="match status" value="1"/>
</dbReference>
<dbReference type="InterPro" id="IPR010753">
    <property type="entry name" value="DUF1330"/>
</dbReference>
<evidence type="ECO:0000313" key="3">
    <source>
        <dbReference type="Proteomes" id="UP000032160"/>
    </source>
</evidence>
<gene>
    <name evidence="2" type="ORF">BN1012_Phect1408</name>
</gene>
<dbReference type="SUPFAM" id="SSF54909">
    <property type="entry name" value="Dimeric alpha+beta barrel"/>
    <property type="match status" value="1"/>
</dbReference>
<protein>
    <recommendedName>
        <fullName evidence="1">DUF1330 domain-containing protein</fullName>
    </recommendedName>
</protein>
<dbReference type="InterPro" id="IPR011008">
    <property type="entry name" value="Dimeric_a/b-barrel"/>
</dbReference>
<dbReference type="AlphaFoldDB" id="X5MCW9"/>
<sequence length="96" mass="10709">MTAYVVWEATIPDMGKMQAYAEKVGATLEAYGGRYLVRLGETDLREGSLGEHTGRVMLEFPDMETARAWYTSDMYQAIVALRADNASGNLYFMQGV</sequence>
<proteinExistence type="predicted"/>
<dbReference type="RefSeq" id="WP_043950217.1">
    <property type="nucleotide sequence ID" value="NZ_HG966617.1"/>
</dbReference>
<evidence type="ECO:0000259" key="1">
    <source>
        <dbReference type="Pfam" id="PF07045"/>
    </source>
</evidence>
<accession>X5MCW9</accession>
<dbReference type="KEGG" id="pect:BN1012_Phect1408"/>
<evidence type="ECO:0000313" key="2">
    <source>
        <dbReference type="EMBL" id="CDO59622.1"/>
    </source>
</evidence>